<gene>
    <name evidence="1" type="ORF">V5O48_015807</name>
</gene>
<protein>
    <recommendedName>
        <fullName evidence="3">F-box domain-containing protein</fullName>
    </recommendedName>
</protein>
<reference evidence="1 2" key="1">
    <citation type="submission" date="2024-02" db="EMBL/GenBank/DDBJ databases">
        <title>A draft genome for the cacao thread blight pathogen Marasmius crinis-equi.</title>
        <authorList>
            <person name="Cohen S.P."/>
            <person name="Baruah I.K."/>
            <person name="Amoako-Attah I."/>
            <person name="Bukari Y."/>
            <person name="Meinhardt L.W."/>
            <person name="Bailey B.A."/>
        </authorList>
    </citation>
    <scope>NUCLEOTIDE SEQUENCE [LARGE SCALE GENOMIC DNA]</scope>
    <source>
        <strain evidence="1 2">GH-76</strain>
    </source>
</reference>
<proteinExistence type="predicted"/>
<evidence type="ECO:0008006" key="3">
    <source>
        <dbReference type="Google" id="ProtNLM"/>
    </source>
</evidence>
<sequence>MPSVVLSQVCSRWRQITADYPQLWASINITFKDLRDHTKRILQLFLENSEGCDLNVRLFRQRWADYPLAQAEKDVWELLTRNLWRCRKLSFYAEYSPLFQFPSSGDQQISFPNLMIYEEDAPRPESHHERYNSGLIAWWKALRDAPKLTRVSTWVFHSPESLSYSQLTVLYVHLYPSEILELLHILPSSIQLEDLTLMHGWASTETHHLTFNPRPVEIPSLQKLVIGGFLIDHNSLREILELLRTPALKTLALHCWGGHAMENGWPSSILSLLERSPMLRDVLLYNDQCEPPTSDPSARPSLVLPLLYAIPNVEVLQLGIDSSEYALHFEEHADPLLSDLLGKLAQVELTPFLPKLVNLSLYMTDITLDTKCVEAILSTATARSPSVLANSGARGLIRPISHLSVLRFRDIATPFMPVDIDADLSARVQGLRNDGVVVDIGKGGHVPTQLVPRTVIEG</sequence>
<accession>A0ABR3ETI9</accession>
<evidence type="ECO:0000313" key="1">
    <source>
        <dbReference type="EMBL" id="KAL0566208.1"/>
    </source>
</evidence>
<organism evidence="1 2">
    <name type="scientific">Marasmius crinis-equi</name>
    <dbReference type="NCBI Taxonomy" id="585013"/>
    <lineage>
        <taxon>Eukaryota</taxon>
        <taxon>Fungi</taxon>
        <taxon>Dikarya</taxon>
        <taxon>Basidiomycota</taxon>
        <taxon>Agaricomycotina</taxon>
        <taxon>Agaricomycetes</taxon>
        <taxon>Agaricomycetidae</taxon>
        <taxon>Agaricales</taxon>
        <taxon>Marasmiineae</taxon>
        <taxon>Marasmiaceae</taxon>
        <taxon>Marasmius</taxon>
    </lineage>
</organism>
<dbReference type="Proteomes" id="UP001465976">
    <property type="component" value="Unassembled WGS sequence"/>
</dbReference>
<keyword evidence="2" id="KW-1185">Reference proteome</keyword>
<dbReference type="EMBL" id="JBAHYK010001975">
    <property type="protein sequence ID" value="KAL0566208.1"/>
    <property type="molecule type" value="Genomic_DNA"/>
</dbReference>
<evidence type="ECO:0000313" key="2">
    <source>
        <dbReference type="Proteomes" id="UP001465976"/>
    </source>
</evidence>
<comment type="caution">
    <text evidence="1">The sequence shown here is derived from an EMBL/GenBank/DDBJ whole genome shotgun (WGS) entry which is preliminary data.</text>
</comment>
<name>A0ABR3ETI9_9AGAR</name>